<dbReference type="InterPro" id="IPR002636">
    <property type="entry name" value="DUF29"/>
</dbReference>
<reference evidence="1" key="1">
    <citation type="submission" date="2019-10" db="EMBL/GenBank/DDBJ databases">
        <title>Draft genome sequece of Microseira wollei NIES-4236.</title>
        <authorList>
            <person name="Yamaguchi H."/>
            <person name="Suzuki S."/>
            <person name="Kawachi M."/>
        </authorList>
    </citation>
    <scope>NUCLEOTIDE SEQUENCE</scope>
    <source>
        <strain evidence="1">NIES-4236</strain>
    </source>
</reference>
<comment type="caution">
    <text evidence="1">The sequence shown here is derived from an EMBL/GenBank/DDBJ whole genome shotgun (WGS) entry which is preliminary data.</text>
</comment>
<dbReference type="Pfam" id="PF01724">
    <property type="entry name" value="DUF29"/>
    <property type="match status" value="1"/>
</dbReference>
<keyword evidence="2" id="KW-1185">Reference proteome</keyword>
<dbReference type="Gene3D" id="1.20.1220.20">
    <property type="entry name" value="Uncharcterised protein PF01724"/>
    <property type="match status" value="1"/>
</dbReference>
<accession>A0AAV3XRG2</accession>
<gene>
    <name evidence="1" type="ORF">MiSe_86410</name>
</gene>
<evidence type="ECO:0008006" key="3">
    <source>
        <dbReference type="Google" id="ProtNLM"/>
    </source>
</evidence>
<evidence type="ECO:0000313" key="2">
    <source>
        <dbReference type="Proteomes" id="UP001050975"/>
    </source>
</evidence>
<dbReference type="EMBL" id="BLAY01000257">
    <property type="protein sequence ID" value="GET43815.1"/>
    <property type="molecule type" value="Genomic_DNA"/>
</dbReference>
<organism evidence="1 2">
    <name type="scientific">Microseira wollei NIES-4236</name>
    <dbReference type="NCBI Taxonomy" id="2530354"/>
    <lineage>
        <taxon>Bacteria</taxon>
        <taxon>Bacillati</taxon>
        <taxon>Cyanobacteriota</taxon>
        <taxon>Cyanophyceae</taxon>
        <taxon>Oscillatoriophycideae</taxon>
        <taxon>Aerosakkonematales</taxon>
        <taxon>Aerosakkonemataceae</taxon>
        <taxon>Microseira</taxon>
    </lineage>
</organism>
<dbReference type="PANTHER" id="PTHR34235:SF3">
    <property type="entry name" value="SLR1203 PROTEIN"/>
    <property type="match status" value="1"/>
</dbReference>
<protein>
    <recommendedName>
        <fullName evidence="3">DUF29 domain-containing protein</fullName>
    </recommendedName>
</protein>
<dbReference type="Proteomes" id="UP001050975">
    <property type="component" value="Unassembled WGS sequence"/>
</dbReference>
<evidence type="ECO:0000313" key="1">
    <source>
        <dbReference type="EMBL" id="GET43815.1"/>
    </source>
</evidence>
<sequence>MNPTLYEQDYYLWLEQTAKLLARGQWDEVDIANLVEEIKDMGKSERRALESNLTIVLLYLLKYKYQATHRSNSWLSSILEHCLRIKKQLKESPSLKPYLEQVFAECYGDGILRAAVETRLQINTFPTNSPFTIEEVLDINYLPDALTPDMA</sequence>
<proteinExistence type="predicted"/>
<dbReference type="PANTHER" id="PTHR34235">
    <property type="entry name" value="SLR1203 PROTEIN-RELATED"/>
    <property type="match status" value="1"/>
</dbReference>
<dbReference type="AlphaFoldDB" id="A0AAV3XRG2"/>
<dbReference type="RefSeq" id="WP_226593001.1">
    <property type="nucleotide sequence ID" value="NZ_BLAY01000257.1"/>
</dbReference>
<name>A0AAV3XRG2_9CYAN</name>